<organism evidence="1 2">
    <name type="scientific">Puia dinghuensis</name>
    <dbReference type="NCBI Taxonomy" id="1792502"/>
    <lineage>
        <taxon>Bacteria</taxon>
        <taxon>Pseudomonadati</taxon>
        <taxon>Bacteroidota</taxon>
        <taxon>Chitinophagia</taxon>
        <taxon>Chitinophagales</taxon>
        <taxon>Chitinophagaceae</taxon>
        <taxon>Puia</taxon>
    </lineage>
</organism>
<dbReference type="Proteomes" id="UP000607559">
    <property type="component" value="Unassembled WGS sequence"/>
</dbReference>
<keyword evidence="2" id="KW-1185">Reference proteome</keyword>
<sequence length="71" mass="8399">MVRRKPVSRLYFKNPDVDTVYWVDAGKSQDKELSYQTREDAEVNIRLVLRFPNLINPDNHSFSFVTLNKII</sequence>
<protein>
    <submittedName>
        <fullName evidence="1">Uncharacterized protein</fullName>
    </submittedName>
</protein>
<dbReference type="EMBL" id="BMJC01000001">
    <property type="protein sequence ID" value="GGA82756.1"/>
    <property type="molecule type" value="Genomic_DNA"/>
</dbReference>
<name>A0A8J2XN79_9BACT</name>
<comment type="caution">
    <text evidence="1">The sequence shown here is derived from an EMBL/GenBank/DDBJ whole genome shotgun (WGS) entry which is preliminary data.</text>
</comment>
<evidence type="ECO:0000313" key="2">
    <source>
        <dbReference type="Proteomes" id="UP000607559"/>
    </source>
</evidence>
<accession>A0A8J2XN79</accession>
<dbReference type="RefSeq" id="WP_188927661.1">
    <property type="nucleotide sequence ID" value="NZ_BMJC01000001.1"/>
</dbReference>
<gene>
    <name evidence="1" type="ORF">GCM10011511_02220</name>
</gene>
<evidence type="ECO:0000313" key="1">
    <source>
        <dbReference type="EMBL" id="GGA82756.1"/>
    </source>
</evidence>
<proteinExistence type="predicted"/>
<reference evidence="1" key="1">
    <citation type="journal article" date="2014" name="Int. J. Syst. Evol. Microbiol.">
        <title>Complete genome sequence of Corynebacterium casei LMG S-19264T (=DSM 44701T), isolated from a smear-ripened cheese.</title>
        <authorList>
            <consortium name="US DOE Joint Genome Institute (JGI-PGF)"/>
            <person name="Walter F."/>
            <person name="Albersmeier A."/>
            <person name="Kalinowski J."/>
            <person name="Ruckert C."/>
        </authorList>
    </citation>
    <scope>NUCLEOTIDE SEQUENCE</scope>
    <source>
        <strain evidence="1">CGMCC 1.15448</strain>
    </source>
</reference>
<reference evidence="1" key="2">
    <citation type="submission" date="2020-09" db="EMBL/GenBank/DDBJ databases">
        <authorList>
            <person name="Sun Q."/>
            <person name="Zhou Y."/>
        </authorList>
    </citation>
    <scope>NUCLEOTIDE SEQUENCE</scope>
    <source>
        <strain evidence="1">CGMCC 1.15448</strain>
    </source>
</reference>
<dbReference type="AlphaFoldDB" id="A0A8J2XN79"/>